<protein>
    <submittedName>
        <fullName evidence="3">Uncharacterized protein</fullName>
    </submittedName>
</protein>
<keyword evidence="4" id="KW-1185">Reference proteome</keyword>
<feature type="region of interest" description="Disordered" evidence="1">
    <location>
        <begin position="47"/>
        <end position="71"/>
    </location>
</feature>
<keyword evidence="2" id="KW-0812">Transmembrane</keyword>
<dbReference type="EMBL" id="CALNXI010001180">
    <property type="protein sequence ID" value="CAH3158942.1"/>
    <property type="molecule type" value="Genomic_DNA"/>
</dbReference>
<accession>A0ABN8Q8H5</accession>
<reference evidence="3 4" key="1">
    <citation type="submission" date="2022-05" db="EMBL/GenBank/DDBJ databases">
        <authorList>
            <consortium name="Genoscope - CEA"/>
            <person name="William W."/>
        </authorList>
    </citation>
    <scope>NUCLEOTIDE SEQUENCE [LARGE SCALE GENOMIC DNA]</scope>
</reference>
<feature type="transmembrane region" description="Helical" evidence="2">
    <location>
        <begin position="21"/>
        <end position="39"/>
    </location>
</feature>
<feature type="non-terminal residue" evidence="3">
    <location>
        <position position="1"/>
    </location>
</feature>
<comment type="caution">
    <text evidence="3">The sequence shown here is derived from an EMBL/GenBank/DDBJ whole genome shotgun (WGS) entry which is preliminary data.</text>
</comment>
<feature type="transmembrane region" description="Helical" evidence="2">
    <location>
        <begin position="116"/>
        <end position="142"/>
    </location>
</feature>
<gene>
    <name evidence="3" type="ORF">PEVE_00003045</name>
</gene>
<dbReference type="Proteomes" id="UP001159427">
    <property type="component" value="Unassembled WGS sequence"/>
</dbReference>
<evidence type="ECO:0000313" key="3">
    <source>
        <dbReference type="EMBL" id="CAH3158942.1"/>
    </source>
</evidence>
<keyword evidence="2" id="KW-0472">Membrane</keyword>
<evidence type="ECO:0000313" key="4">
    <source>
        <dbReference type="Proteomes" id="UP001159427"/>
    </source>
</evidence>
<sequence>QSGEVKSKTARNYSNTMARPLLLFVAAMILAAHASLIPGDSLSELGEIDGEETADVPENEMPEEELVEEDFDDGEDLDEMPEEVGEVDEGQLQEDTSDTAITPGEELPVKLALITILTYLLMPKGADVCVIIATTAATAFIAGVDAEALVTVAVAVVITCVTAAGVFVFTHIIAVTGDKNVAVPFSPLKRLVVASKKKNMEPNLHFSTLKLFSSVNF</sequence>
<keyword evidence="2" id="KW-1133">Transmembrane helix</keyword>
<proteinExistence type="predicted"/>
<organism evidence="3 4">
    <name type="scientific">Porites evermanni</name>
    <dbReference type="NCBI Taxonomy" id="104178"/>
    <lineage>
        <taxon>Eukaryota</taxon>
        <taxon>Metazoa</taxon>
        <taxon>Cnidaria</taxon>
        <taxon>Anthozoa</taxon>
        <taxon>Hexacorallia</taxon>
        <taxon>Scleractinia</taxon>
        <taxon>Fungiina</taxon>
        <taxon>Poritidae</taxon>
        <taxon>Porites</taxon>
    </lineage>
</organism>
<evidence type="ECO:0000256" key="1">
    <source>
        <dbReference type="SAM" id="MobiDB-lite"/>
    </source>
</evidence>
<feature type="transmembrane region" description="Helical" evidence="2">
    <location>
        <begin position="149"/>
        <end position="174"/>
    </location>
</feature>
<name>A0ABN8Q8H5_9CNID</name>
<evidence type="ECO:0000256" key="2">
    <source>
        <dbReference type="SAM" id="Phobius"/>
    </source>
</evidence>